<dbReference type="Proteomes" id="UP000233256">
    <property type="component" value="Unassembled WGS sequence"/>
</dbReference>
<dbReference type="InterPro" id="IPR001365">
    <property type="entry name" value="A_deaminase_dom"/>
</dbReference>
<proteinExistence type="inferred from homology"/>
<dbReference type="InterPro" id="IPR006330">
    <property type="entry name" value="Ado/ade_deaminase"/>
</dbReference>
<evidence type="ECO:0000256" key="1">
    <source>
        <dbReference type="ARBA" id="ARBA00001947"/>
    </source>
</evidence>
<dbReference type="GO" id="GO:0006154">
    <property type="term" value="P:adenosine catabolic process"/>
    <property type="evidence" value="ECO:0007669"/>
    <property type="project" value="TreeGrafter"/>
</dbReference>
<dbReference type="InterPro" id="IPR032466">
    <property type="entry name" value="Metal_Hydrolase"/>
</dbReference>
<evidence type="ECO:0000313" key="9">
    <source>
        <dbReference type="Proteomes" id="UP000233256"/>
    </source>
</evidence>
<dbReference type="Gene3D" id="3.20.20.140">
    <property type="entry name" value="Metal-dependent hydrolases"/>
    <property type="match status" value="1"/>
</dbReference>
<keyword evidence="6" id="KW-0862">Zinc</keyword>
<evidence type="ECO:0000256" key="2">
    <source>
        <dbReference type="ARBA" id="ARBA00006676"/>
    </source>
</evidence>
<dbReference type="EMBL" id="PGXC01000004">
    <property type="protein sequence ID" value="PKK90682.1"/>
    <property type="molecule type" value="Genomic_DNA"/>
</dbReference>
<dbReference type="GO" id="GO:0004000">
    <property type="term" value="F:adenosine deaminase activity"/>
    <property type="evidence" value="ECO:0007669"/>
    <property type="project" value="TreeGrafter"/>
</dbReference>
<dbReference type="GO" id="GO:0046103">
    <property type="term" value="P:inosine biosynthetic process"/>
    <property type="evidence" value="ECO:0007669"/>
    <property type="project" value="TreeGrafter"/>
</dbReference>
<dbReference type="Pfam" id="PF00962">
    <property type="entry name" value="A_deaminase"/>
    <property type="match status" value="1"/>
</dbReference>
<comment type="similarity">
    <text evidence="2">Belongs to the metallo-dependent hydrolases superfamily. Adenosine and AMP deaminases family.</text>
</comment>
<dbReference type="PANTHER" id="PTHR11409">
    <property type="entry name" value="ADENOSINE DEAMINASE"/>
    <property type="match status" value="1"/>
</dbReference>
<feature type="domain" description="Adenosine deaminase" evidence="7">
    <location>
        <begin position="23"/>
        <end position="365"/>
    </location>
</feature>
<name>A0A2N1PQZ1_9BACT</name>
<dbReference type="GO" id="GO:0005829">
    <property type="term" value="C:cytosol"/>
    <property type="evidence" value="ECO:0007669"/>
    <property type="project" value="TreeGrafter"/>
</dbReference>
<dbReference type="PANTHER" id="PTHR11409:SF43">
    <property type="entry name" value="ADENOSINE DEAMINASE"/>
    <property type="match status" value="1"/>
</dbReference>
<gene>
    <name evidence="8" type="primary">add</name>
    <name evidence="8" type="ORF">CVV64_07305</name>
</gene>
<dbReference type="GO" id="GO:0046872">
    <property type="term" value="F:metal ion binding"/>
    <property type="evidence" value="ECO:0007669"/>
    <property type="project" value="UniProtKB-KW"/>
</dbReference>
<evidence type="ECO:0000256" key="4">
    <source>
        <dbReference type="ARBA" id="ARBA00022723"/>
    </source>
</evidence>
<reference evidence="8 9" key="1">
    <citation type="journal article" date="2017" name="ISME J.">
        <title>Potential for microbial H2 and metal transformations associated with novel bacteria and archaea in deep terrestrial subsurface sediments.</title>
        <authorList>
            <person name="Hernsdorf A.W."/>
            <person name="Amano Y."/>
            <person name="Miyakawa K."/>
            <person name="Ise K."/>
            <person name="Suzuki Y."/>
            <person name="Anantharaman K."/>
            <person name="Probst A."/>
            <person name="Burstein D."/>
            <person name="Thomas B.C."/>
            <person name="Banfield J.F."/>
        </authorList>
    </citation>
    <scope>NUCLEOTIDE SEQUENCE [LARGE SCALE GENOMIC DNA]</scope>
    <source>
        <strain evidence="8">HGW-Wallbacteria-1</strain>
    </source>
</reference>
<dbReference type="SUPFAM" id="SSF51556">
    <property type="entry name" value="Metallo-dependent hydrolases"/>
    <property type="match status" value="1"/>
</dbReference>
<evidence type="ECO:0000256" key="6">
    <source>
        <dbReference type="ARBA" id="ARBA00022833"/>
    </source>
</evidence>
<dbReference type="GO" id="GO:0043103">
    <property type="term" value="P:hypoxanthine salvage"/>
    <property type="evidence" value="ECO:0007669"/>
    <property type="project" value="TreeGrafter"/>
</dbReference>
<comment type="caution">
    <text evidence="8">The sequence shown here is derived from an EMBL/GenBank/DDBJ whole genome shotgun (WGS) entry which is preliminary data.</text>
</comment>
<dbReference type="AlphaFoldDB" id="A0A2N1PQZ1"/>
<comment type="cofactor">
    <cofactor evidence="1">
        <name>Zn(2+)</name>
        <dbReference type="ChEBI" id="CHEBI:29105"/>
    </cofactor>
</comment>
<evidence type="ECO:0000256" key="5">
    <source>
        <dbReference type="ARBA" id="ARBA00022801"/>
    </source>
</evidence>
<evidence type="ECO:0000256" key="3">
    <source>
        <dbReference type="ARBA" id="ARBA00012784"/>
    </source>
</evidence>
<accession>A0A2N1PQZ1</accession>
<evidence type="ECO:0000313" key="8">
    <source>
        <dbReference type="EMBL" id="PKK90682.1"/>
    </source>
</evidence>
<dbReference type="NCBIfam" id="TIGR01430">
    <property type="entry name" value="aden_deam"/>
    <property type="match status" value="1"/>
</dbReference>
<protein>
    <recommendedName>
        <fullName evidence="3">adenosine deaminase</fullName>
        <ecNumber evidence="3">3.5.4.4</ecNumber>
    </recommendedName>
</protein>
<keyword evidence="4" id="KW-0479">Metal-binding</keyword>
<organism evidence="8 9">
    <name type="scientific">Candidatus Wallbacteria bacterium HGW-Wallbacteria-1</name>
    <dbReference type="NCBI Taxonomy" id="2013854"/>
    <lineage>
        <taxon>Bacteria</taxon>
        <taxon>Candidatus Walliibacteriota</taxon>
    </lineage>
</organism>
<sequence>MDSLQMKDKAKDIQLKQKLKYYPKADLHRHLEGAVRFSTFREFARKGLLSIEVPDSDNELIDMITMKNAPVKNLQIFLDKFIPLRSLFENPDHLERLTIEAIEDARQDGCCYLELRFSPGYICSACEIGTRQVVTRILDTIEKSNKKWDPIFRDASEKQLLSNELPIHTEAIMILSRQSAIADLDKMVSQVSDMLGTSIRGVDLAGDEANFPPQLFKGLFKSLAGVPGLSLTIHAGEIPVPENVNCAVETLGAARIGHGVHSVSSRYTMDLLKANNTVLEICPTSNVHTGVCSSLSRHPARALLDQGVAITFNSDDPGVSDIDLTNEYLAAMTEMGFRAPDMLKCLDKALEAAFADQDINNRIREWAISRAAMISL</sequence>
<keyword evidence="5" id="KW-0378">Hydrolase</keyword>
<evidence type="ECO:0000259" key="7">
    <source>
        <dbReference type="Pfam" id="PF00962"/>
    </source>
</evidence>
<dbReference type="EC" id="3.5.4.4" evidence="3"/>